<comment type="caution">
    <text evidence="1">The sequence shown here is derived from an EMBL/GenBank/DDBJ whole genome shotgun (WGS) entry which is preliminary data.</text>
</comment>
<evidence type="ECO:0008006" key="3">
    <source>
        <dbReference type="Google" id="ProtNLM"/>
    </source>
</evidence>
<dbReference type="Gene3D" id="2.60.40.10">
    <property type="entry name" value="Immunoglobulins"/>
    <property type="match status" value="1"/>
</dbReference>
<dbReference type="AlphaFoldDB" id="A0A7W9SWG4"/>
<proteinExistence type="predicted"/>
<dbReference type="RefSeq" id="WP_184204043.1">
    <property type="nucleotide sequence ID" value="NZ_JACHGW010000010.1"/>
</dbReference>
<keyword evidence="2" id="KW-1185">Reference proteome</keyword>
<dbReference type="InterPro" id="IPR013783">
    <property type="entry name" value="Ig-like_fold"/>
</dbReference>
<dbReference type="Proteomes" id="UP000520814">
    <property type="component" value="Unassembled WGS sequence"/>
</dbReference>
<accession>A0A7W9SWG4</accession>
<sequence length="70" mass="7470">MVSIKVVSEATGSVVRGSRVVVYSGGNHVQYTDDKGLAHFEDVSPGSHTVYIDGKEKGVLYLSGITPVYI</sequence>
<name>A0A7W9SWG4_ARMRO</name>
<reference evidence="1 2" key="1">
    <citation type="submission" date="2020-08" db="EMBL/GenBank/DDBJ databases">
        <title>Genomic Encyclopedia of Type Strains, Phase IV (KMG-IV): sequencing the most valuable type-strain genomes for metagenomic binning, comparative biology and taxonomic classification.</title>
        <authorList>
            <person name="Goeker M."/>
        </authorList>
    </citation>
    <scope>NUCLEOTIDE SEQUENCE [LARGE SCALE GENOMIC DNA]</scope>
    <source>
        <strain evidence="1 2">DSM 23562</strain>
    </source>
</reference>
<dbReference type="EMBL" id="JACHGW010000010">
    <property type="protein sequence ID" value="MBB6053961.1"/>
    <property type="molecule type" value="Genomic_DNA"/>
</dbReference>
<gene>
    <name evidence="1" type="ORF">HNQ39_005808</name>
</gene>
<dbReference type="SUPFAM" id="SSF49478">
    <property type="entry name" value="Cna protein B-type domain"/>
    <property type="match status" value="1"/>
</dbReference>
<protein>
    <recommendedName>
        <fullName evidence="3">Carboxypeptidase regulatory-like domain-containing protein</fullName>
    </recommendedName>
</protein>
<evidence type="ECO:0000313" key="1">
    <source>
        <dbReference type="EMBL" id="MBB6053961.1"/>
    </source>
</evidence>
<organism evidence="1 2">
    <name type="scientific">Armatimonas rosea</name>
    <dbReference type="NCBI Taxonomy" id="685828"/>
    <lineage>
        <taxon>Bacteria</taxon>
        <taxon>Bacillati</taxon>
        <taxon>Armatimonadota</taxon>
        <taxon>Armatimonadia</taxon>
        <taxon>Armatimonadales</taxon>
        <taxon>Armatimonadaceae</taxon>
        <taxon>Armatimonas</taxon>
    </lineage>
</organism>
<evidence type="ECO:0000313" key="2">
    <source>
        <dbReference type="Proteomes" id="UP000520814"/>
    </source>
</evidence>